<evidence type="ECO:0000313" key="5">
    <source>
        <dbReference type="Proteomes" id="UP001162131"/>
    </source>
</evidence>
<dbReference type="Proteomes" id="UP001162131">
    <property type="component" value="Unassembled WGS sequence"/>
</dbReference>
<keyword evidence="5" id="KW-1185">Reference proteome</keyword>
<evidence type="ECO:0000256" key="2">
    <source>
        <dbReference type="PIRSR" id="PIRSR603782-1"/>
    </source>
</evidence>
<feature type="disulfide bond" description="Redox-active" evidence="3">
    <location>
        <begin position="117"/>
        <end position="121"/>
    </location>
</feature>
<dbReference type="GO" id="GO:0005739">
    <property type="term" value="C:mitochondrion"/>
    <property type="evidence" value="ECO:0007669"/>
    <property type="project" value="GOC"/>
</dbReference>
<evidence type="ECO:0000313" key="4">
    <source>
        <dbReference type="EMBL" id="CAG9311433.1"/>
    </source>
</evidence>
<dbReference type="PANTHER" id="PTHR12151:SF5">
    <property type="entry name" value="AT19154P"/>
    <property type="match status" value="1"/>
</dbReference>
<dbReference type="GO" id="GO:0046872">
    <property type="term" value="F:metal ion binding"/>
    <property type="evidence" value="ECO:0007669"/>
    <property type="project" value="UniProtKB-KW"/>
</dbReference>
<dbReference type="CDD" id="cd02968">
    <property type="entry name" value="SCO"/>
    <property type="match status" value="1"/>
</dbReference>
<feature type="binding site" evidence="2">
    <location>
        <position position="121"/>
    </location>
    <ligand>
        <name>Cu cation</name>
        <dbReference type="ChEBI" id="CHEBI:23378"/>
    </ligand>
</feature>
<dbReference type="SUPFAM" id="SSF52833">
    <property type="entry name" value="Thioredoxin-like"/>
    <property type="match status" value="1"/>
</dbReference>
<name>A0AAU9I829_9CILI</name>
<keyword evidence="2" id="KW-0186">Copper</keyword>
<protein>
    <submittedName>
        <fullName evidence="4">Uncharacterized protein</fullName>
    </submittedName>
</protein>
<organism evidence="4 5">
    <name type="scientific">Blepharisma stoltei</name>
    <dbReference type="NCBI Taxonomy" id="1481888"/>
    <lineage>
        <taxon>Eukaryota</taxon>
        <taxon>Sar</taxon>
        <taxon>Alveolata</taxon>
        <taxon>Ciliophora</taxon>
        <taxon>Postciliodesmatophora</taxon>
        <taxon>Heterotrichea</taxon>
        <taxon>Heterotrichida</taxon>
        <taxon>Blepharismidae</taxon>
        <taxon>Blepharisma</taxon>
    </lineage>
</organism>
<comment type="caution">
    <text evidence="4">The sequence shown here is derived from an EMBL/GenBank/DDBJ whole genome shotgun (WGS) entry which is preliminary data.</text>
</comment>
<evidence type="ECO:0000256" key="3">
    <source>
        <dbReference type="PIRSR" id="PIRSR603782-2"/>
    </source>
</evidence>
<accession>A0AAU9I829</accession>
<evidence type="ECO:0000256" key="1">
    <source>
        <dbReference type="ARBA" id="ARBA00010996"/>
    </source>
</evidence>
<feature type="binding site" evidence="2">
    <location>
        <position position="205"/>
    </location>
    <ligand>
        <name>Cu cation</name>
        <dbReference type="ChEBI" id="CHEBI:23378"/>
    </ligand>
</feature>
<dbReference type="Pfam" id="PF02630">
    <property type="entry name" value="SCO1-SenC"/>
    <property type="match status" value="1"/>
</dbReference>
<reference evidence="4" key="1">
    <citation type="submission" date="2021-09" db="EMBL/GenBank/DDBJ databases">
        <authorList>
            <consortium name="AG Swart"/>
            <person name="Singh M."/>
            <person name="Singh A."/>
            <person name="Seah K."/>
            <person name="Emmerich C."/>
        </authorList>
    </citation>
    <scope>NUCLEOTIDE SEQUENCE</scope>
    <source>
        <strain evidence="4">ATCC30299</strain>
    </source>
</reference>
<dbReference type="GO" id="GO:0033617">
    <property type="term" value="P:mitochondrial respiratory chain complex IV assembly"/>
    <property type="evidence" value="ECO:0007669"/>
    <property type="project" value="TreeGrafter"/>
</dbReference>
<comment type="similarity">
    <text evidence="1">Belongs to the SCO1/2 family.</text>
</comment>
<dbReference type="Gene3D" id="3.40.30.10">
    <property type="entry name" value="Glutaredoxin"/>
    <property type="match status" value="1"/>
</dbReference>
<dbReference type="InterPro" id="IPR036249">
    <property type="entry name" value="Thioredoxin-like_sf"/>
</dbReference>
<dbReference type="PANTHER" id="PTHR12151">
    <property type="entry name" value="ELECTRON TRANSPORT PROTIN SCO1/SENC FAMILY MEMBER"/>
    <property type="match status" value="1"/>
</dbReference>
<keyword evidence="2" id="KW-0479">Metal-binding</keyword>
<gene>
    <name evidence="4" type="ORF">BSTOLATCC_MIC3723</name>
</gene>
<dbReference type="FunFam" id="3.40.30.10:FF:000013">
    <property type="entry name" value="Blast:Protein SCO1 homolog, mitochondrial"/>
    <property type="match status" value="1"/>
</dbReference>
<proteinExistence type="inferred from homology"/>
<keyword evidence="3" id="KW-1015">Disulfide bond</keyword>
<dbReference type="InterPro" id="IPR003782">
    <property type="entry name" value="SCO1/SenC"/>
</dbReference>
<feature type="binding site" evidence="2">
    <location>
        <position position="117"/>
    </location>
    <ligand>
        <name>Cu cation</name>
        <dbReference type="ChEBI" id="CHEBI:23378"/>
    </ligand>
</feature>
<dbReference type="EMBL" id="CAJZBQ010000004">
    <property type="protein sequence ID" value="CAG9311433.1"/>
    <property type="molecule type" value="Genomic_DNA"/>
</dbReference>
<sequence>MMLLRQTAKILRKNIFISRAFSIDPKQDNQKENNEQNDQPKSYKGLMFMGGLLGIASSILLQKYIPASKEVDKPKTRVASENKIGGPWKMIDSQGKQVTDQDFRGSYVIYYFGFTRCPDICPTSLKKLSSAMNILKEKGINDIKYLFVSLDAERDTPEEVGRFTNLFHKEINGLLVPVEDLPDFLKKYKLYSNKIYNGEDYMLDHTSYMYLFDKNGQFMNVLASNLSDKGIARSIEIEIEKNK</sequence>
<dbReference type="AlphaFoldDB" id="A0AAU9I829"/>